<proteinExistence type="inferred from homology"/>
<dbReference type="Proteomes" id="UP000759131">
    <property type="component" value="Unassembled WGS sequence"/>
</dbReference>
<keyword evidence="7" id="KW-1185">Reference proteome</keyword>
<dbReference type="CDD" id="cd00475">
    <property type="entry name" value="Cis_IPPS"/>
    <property type="match status" value="1"/>
</dbReference>
<dbReference type="GO" id="GO:0005783">
    <property type="term" value="C:endoplasmic reticulum"/>
    <property type="evidence" value="ECO:0007669"/>
    <property type="project" value="TreeGrafter"/>
</dbReference>
<dbReference type="GO" id="GO:1904423">
    <property type="term" value="C:dehydrodolichyl diphosphate synthase complex"/>
    <property type="evidence" value="ECO:0007669"/>
    <property type="project" value="TreeGrafter"/>
</dbReference>
<dbReference type="GO" id="GO:0045547">
    <property type="term" value="F:ditrans,polycis-polyprenyl diphosphate synthase [(2E,6E)-farnesyl diphosphate specific] activity"/>
    <property type="evidence" value="ECO:0007669"/>
    <property type="project" value="UniProtKB-EC"/>
</dbReference>
<dbReference type="PANTHER" id="PTHR10291:SF43">
    <property type="entry name" value="DEHYDRODOLICHYL DIPHOSPHATE SYNTHASE COMPLEX SUBUNIT DHDDS"/>
    <property type="match status" value="1"/>
</dbReference>
<gene>
    <name evidence="6" type="ORF">OSB1V03_LOCUS7639</name>
</gene>
<reference evidence="6" key="1">
    <citation type="submission" date="2020-11" db="EMBL/GenBank/DDBJ databases">
        <authorList>
            <person name="Tran Van P."/>
        </authorList>
    </citation>
    <scope>NUCLEOTIDE SEQUENCE</scope>
</reference>
<evidence type="ECO:0000313" key="6">
    <source>
        <dbReference type="EMBL" id="CAD7627209.1"/>
    </source>
</evidence>
<accession>A0A7R9Q042</accession>
<comment type="similarity">
    <text evidence="1 5">Belongs to the UPP synthase family.</text>
</comment>
<dbReference type="NCBIfam" id="TIGR00055">
    <property type="entry name" value="uppS"/>
    <property type="match status" value="1"/>
</dbReference>
<organism evidence="6">
    <name type="scientific">Medioppia subpectinata</name>
    <dbReference type="NCBI Taxonomy" id="1979941"/>
    <lineage>
        <taxon>Eukaryota</taxon>
        <taxon>Metazoa</taxon>
        <taxon>Ecdysozoa</taxon>
        <taxon>Arthropoda</taxon>
        <taxon>Chelicerata</taxon>
        <taxon>Arachnida</taxon>
        <taxon>Acari</taxon>
        <taxon>Acariformes</taxon>
        <taxon>Sarcoptiformes</taxon>
        <taxon>Oribatida</taxon>
        <taxon>Brachypylina</taxon>
        <taxon>Oppioidea</taxon>
        <taxon>Oppiidae</taxon>
        <taxon>Medioppia</taxon>
    </lineage>
</organism>
<sequence length="314" mass="35431">MSWFGERTKRSWLERVGINVVKCGPIPAHIAFIMDGNRRYAKRSNSPAIEGHKMGFNRLARTLDWCLDLGVREVTVFAFAVDNFRRPAGEVDGLMDFAGEICKRLLARRDRLNETGKCVRVLGDLTMLRPDIQRQAADIVLATRGNGGQHSLNICFAYSSRREIAAALGDLQRCVRRGVIDVADIDSRLIAQCLYAPECSAPDILVRTSGEHRLSDFLLWQTSHAVIEYVPVLWPEFTLWHLLAAVLAYQRNCWSTVGARQAIEGVDDVVDCEHREVRQQRVDNCLQYIHNKRVDQLKCMAGGGDTGEVDRVVH</sequence>
<dbReference type="HAMAP" id="MF_01139">
    <property type="entry name" value="ISPT"/>
    <property type="match status" value="1"/>
</dbReference>
<evidence type="ECO:0000256" key="4">
    <source>
        <dbReference type="ARBA" id="ARBA00047353"/>
    </source>
</evidence>
<dbReference type="InterPro" id="IPR018520">
    <property type="entry name" value="UPP_synth-like_CS"/>
</dbReference>
<dbReference type="PANTHER" id="PTHR10291">
    <property type="entry name" value="DEHYDRODOLICHYL DIPHOSPHATE SYNTHASE FAMILY MEMBER"/>
    <property type="match status" value="1"/>
</dbReference>
<dbReference type="EC" id="2.5.1.-" evidence="5"/>
<dbReference type="Gene3D" id="3.40.1180.10">
    <property type="entry name" value="Decaprenyl diphosphate synthase-like"/>
    <property type="match status" value="1"/>
</dbReference>
<keyword evidence="3" id="KW-0460">Magnesium</keyword>
<evidence type="ECO:0000256" key="5">
    <source>
        <dbReference type="RuleBase" id="RU363018"/>
    </source>
</evidence>
<dbReference type="PROSITE" id="PS01066">
    <property type="entry name" value="UPP_SYNTHASE"/>
    <property type="match status" value="1"/>
</dbReference>
<dbReference type="EMBL" id="CAJPIZ010004528">
    <property type="protein sequence ID" value="CAG2107639.1"/>
    <property type="molecule type" value="Genomic_DNA"/>
</dbReference>
<keyword evidence="2 5" id="KW-0808">Transferase</keyword>
<dbReference type="AlphaFoldDB" id="A0A7R9Q042"/>
<dbReference type="Pfam" id="PF01255">
    <property type="entry name" value="Prenyltransf"/>
    <property type="match status" value="1"/>
</dbReference>
<dbReference type="GO" id="GO:0016094">
    <property type="term" value="P:polyprenol biosynthetic process"/>
    <property type="evidence" value="ECO:0007669"/>
    <property type="project" value="TreeGrafter"/>
</dbReference>
<evidence type="ECO:0000256" key="2">
    <source>
        <dbReference type="ARBA" id="ARBA00022679"/>
    </source>
</evidence>
<comment type="catalytic activity">
    <reaction evidence="4">
        <text>n isopentenyl diphosphate + (2E,6E)-farnesyl diphosphate = a di-trans,poly-cis-polyprenyl diphosphate + n diphosphate</text>
        <dbReference type="Rhea" id="RHEA:53008"/>
        <dbReference type="Rhea" id="RHEA-COMP:19494"/>
        <dbReference type="ChEBI" id="CHEBI:33019"/>
        <dbReference type="ChEBI" id="CHEBI:128769"/>
        <dbReference type="ChEBI" id="CHEBI:136960"/>
        <dbReference type="ChEBI" id="CHEBI:175763"/>
        <dbReference type="EC" id="2.5.1.87"/>
    </reaction>
</comment>
<dbReference type="OrthoDB" id="4173905at2759"/>
<evidence type="ECO:0000313" key="7">
    <source>
        <dbReference type="Proteomes" id="UP000759131"/>
    </source>
</evidence>
<dbReference type="InterPro" id="IPR001441">
    <property type="entry name" value="UPP_synth-like"/>
</dbReference>
<protein>
    <recommendedName>
        <fullName evidence="5">Alkyl transferase</fullName>
        <ecNumber evidence="5">2.5.1.-</ecNumber>
    </recommendedName>
</protein>
<evidence type="ECO:0000256" key="3">
    <source>
        <dbReference type="ARBA" id="ARBA00022842"/>
    </source>
</evidence>
<dbReference type="EMBL" id="OC859103">
    <property type="protein sequence ID" value="CAD7627209.1"/>
    <property type="molecule type" value="Genomic_DNA"/>
</dbReference>
<dbReference type="FunFam" id="3.40.1180.10:FF:000005">
    <property type="entry name" value="Alkyl transferase"/>
    <property type="match status" value="1"/>
</dbReference>
<name>A0A7R9Q042_9ACAR</name>
<evidence type="ECO:0000256" key="1">
    <source>
        <dbReference type="ARBA" id="ARBA00005432"/>
    </source>
</evidence>
<dbReference type="InterPro" id="IPR036424">
    <property type="entry name" value="UPP_synth-like_sf"/>
</dbReference>
<dbReference type="SUPFAM" id="SSF64005">
    <property type="entry name" value="Undecaprenyl diphosphate synthase"/>
    <property type="match status" value="1"/>
</dbReference>